<dbReference type="GO" id="GO:0042802">
    <property type="term" value="F:identical protein binding"/>
    <property type="evidence" value="ECO:0007669"/>
    <property type="project" value="Ensembl"/>
</dbReference>
<organism evidence="15 16">
    <name type="scientific">Gallus gallus</name>
    <name type="common">Chicken</name>
    <dbReference type="NCBI Taxonomy" id="9031"/>
    <lineage>
        <taxon>Eukaryota</taxon>
        <taxon>Metazoa</taxon>
        <taxon>Chordata</taxon>
        <taxon>Craniata</taxon>
        <taxon>Vertebrata</taxon>
        <taxon>Euteleostomi</taxon>
        <taxon>Archelosauria</taxon>
        <taxon>Archosauria</taxon>
        <taxon>Dinosauria</taxon>
        <taxon>Saurischia</taxon>
        <taxon>Theropoda</taxon>
        <taxon>Coelurosauria</taxon>
        <taxon>Aves</taxon>
        <taxon>Neognathae</taxon>
        <taxon>Galloanserae</taxon>
        <taxon>Galliformes</taxon>
        <taxon>Phasianidae</taxon>
        <taxon>Phasianinae</taxon>
        <taxon>Gallus</taxon>
    </lineage>
</organism>
<evidence type="ECO:0000256" key="7">
    <source>
        <dbReference type="ARBA" id="ARBA00023159"/>
    </source>
</evidence>
<reference evidence="15" key="1">
    <citation type="submission" date="2020-11" db="EMBL/GenBank/DDBJ databases">
        <title>Gallus gallus (Chicken) genome, bGalGal1, GRCg7b, maternal haplotype autosomes + Z &amp; W.</title>
        <authorList>
            <person name="Warren W."/>
            <person name="Formenti G."/>
            <person name="Fedrigo O."/>
            <person name="Haase B."/>
            <person name="Mountcastle J."/>
            <person name="Balacco J."/>
            <person name="Tracey A."/>
            <person name="Schneider V."/>
            <person name="Okimoto R."/>
            <person name="Cheng H."/>
            <person name="Hawken R."/>
            <person name="Howe K."/>
            <person name="Jarvis E.D."/>
        </authorList>
    </citation>
    <scope>NUCLEOTIDE SEQUENCE [LARGE SCALE GENOMIC DNA]</scope>
    <source>
        <strain evidence="15">Broiler</strain>
    </source>
</reference>
<dbReference type="GO" id="GO:1902017">
    <property type="term" value="P:regulation of cilium assembly"/>
    <property type="evidence" value="ECO:0007669"/>
    <property type="project" value="Ensembl"/>
</dbReference>
<sequence length="349" mass="36342">GRRGGMEQGGRRAFGSICPNRAPGPPARGAKKPARTGGAAAGTPPAGLTRGPVLPAAPVGPAAPPQVTRGPARLRRCESFAAVGADPAPSPGFIRAQGPCLQDEPEFDFQDLRDAVDYFISDASAWVPPPPDCSDFDFSLGEDVAFGTCAVCPQPPESLQPCWRDAAEQHRQALGDALEENSQLQEALAQKQEELATLRESNVQLKELASQARQLAAVLDKLMLPQRPDGADLPPPSPHPPPAGSCGRAEAAGVGGMLRAVSAQCRAALRSLAGGPDAKRPRFHGAFRGLRTARAAVPRSPGGAEPEGGGSLRAALGEQGGIRTLAFPQGNAFTLRTAGGGYRFRWVPR</sequence>
<dbReference type="GO" id="GO:0016604">
    <property type="term" value="C:nuclear body"/>
    <property type="evidence" value="ECO:0007669"/>
    <property type="project" value="Ensembl"/>
</dbReference>
<dbReference type="OrthoDB" id="9445365at2759"/>
<keyword evidence="7" id="KW-0010">Activator</keyword>
<dbReference type="GO" id="GO:0007283">
    <property type="term" value="P:spermatogenesis"/>
    <property type="evidence" value="ECO:0007669"/>
    <property type="project" value="Ensembl"/>
</dbReference>
<reference evidence="15" key="2">
    <citation type="submission" date="2025-08" db="UniProtKB">
        <authorList>
            <consortium name="Ensembl"/>
        </authorList>
    </citation>
    <scope>IDENTIFICATION</scope>
    <source>
        <strain evidence="15">broiler</strain>
    </source>
</reference>
<keyword evidence="8" id="KW-0804">Transcription</keyword>
<evidence type="ECO:0000256" key="8">
    <source>
        <dbReference type="ARBA" id="ARBA00023163"/>
    </source>
</evidence>
<keyword evidence="16" id="KW-1185">Reference proteome</keyword>
<feature type="compositionally biased region" description="Low complexity" evidence="14">
    <location>
        <begin position="35"/>
        <end position="60"/>
    </location>
</feature>
<protein>
    <recommendedName>
        <fullName evidence="3">Multicilin</fullName>
    </recommendedName>
    <alternativeName>
        <fullName evidence="11">Multiciliate differentiation and DNA synthesis-associated cell cycle protein</fullName>
    </alternativeName>
    <alternativeName>
        <fullName evidence="12">Protein Idas</fullName>
    </alternativeName>
</protein>
<evidence type="ECO:0000256" key="12">
    <source>
        <dbReference type="ARBA" id="ARBA00033197"/>
    </source>
</evidence>
<accession>A0A8V0YJW3</accession>
<dbReference type="InterPro" id="IPR022786">
    <property type="entry name" value="Geminin/Multicilin"/>
</dbReference>
<dbReference type="GeneTree" id="ENSGT00940000153270"/>
<dbReference type="PANTHER" id="PTHR13372:SF3">
    <property type="entry name" value="MULTICILIN"/>
    <property type="match status" value="1"/>
</dbReference>
<evidence type="ECO:0000256" key="1">
    <source>
        <dbReference type="ARBA" id="ARBA00004123"/>
    </source>
</evidence>
<proteinExistence type="inferred from homology"/>
<feature type="region of interest" description="Disordered" evidence="14">
    <location>
        <begin position="225"/>
        <end position="250"/>
    </location>
</feature>
<feature type="compositionally biased region" description="Pro residues" evidence="14">
    <location>
        <begin position="233"/>
        <end position="243"/>
    </location>
</feature>
<name>A0A8V0YJW3_CHICK</name>
<dbReference type="SUPFAM" id="SSF111469">
    <property type="entry name" value="Geminin coiled-coil domain"/>
    <property type="match status" value="1"/>
</dbReference>
<keyword evidence="10" id="KW-0131">Cell cycle</keyword>
<dbReference type="Pfam" id="PF07412">
    <property type="entry name" value="Geminin"/>
    <property type="match status" value="1"/>
</dbReference>
<dbReference type="AlphaFoldDB" id="A0A8V0YJW3"/>
<dbReference type="GO" id="GO:0030174">
    <property type="term" value="P:regulation of DNA-templated DNA replication initiation"/>
    <property type="evidence" value="ECO:0000318"/>
    <property type="project" value="GO_Central"/>
</dbReference>
<dbReference type="GO" id="GO:0005634">
    <property type="term" value="C:nucleus"/>
    <property type="evidence" value="ECO:0000318"/>
    <property type="project" value="GO_Central"/>
</dbReference>
<evidence type="ECO:0000256" key="2">
    <source>
        <dbReference type="ARBA" id="ARBA00007979"/>
    </source>
</evidence>
<evidence type="ECO:0000256" key="11">
    <source>
        <dbReference type="ARBA" id="ARBA00031136"/>
    </source>
</evidence>
<keyword evidence="5" id="KW-0805">Transcription regulation</keyword>
<evidence type="ECO:0000313" key="16">
    <source>
        <dbReference type="Proteomes" id="UP000000539"/>
    </source>
</evidence>
<reference evidence="15" key="3">
    <citation type="submission" date="2025-09" db="UniProtKB">
        <authorList>
            <consortium name="Ensembl"/>
        </authorList>
    </citation>
    <scope>IDENTIFICATION</scope>
    <source>
        <strain evidence="15">broiler</strain>
    </source>
</reference>
<evidence type="ECO:0000256" key="3">
    <source>
        <dbReference type="ARBA" id="ARBA00018222"/>
    </source>
</evidence>
<dbReference type="Proteomes" id="UP000000539">
    <property type="component" value="Chromosome Z"/>
</dbReference>
<evidence type="ECO:0000256" key="14">
    <source>
        <dbReference type="SAM" id="MobiDB-lite"/>
    </source>
</evidence>
<evidence type="ECO:0000256" key="13">
    <source>
        <dbReference type="SAM" id="Coils"/>
    </source>
</evidence>
<evidence type="ECO:0000256" key="9">
    <source>
        <dbReference type="ARBA" id="ARBA00023242"/>
    </source>
</evidence>
<evidence type="ECO:0000256" key="10">
    <source>
        <dbReference type="ARBA" id="ARBA00023306"/>
    </source>
</evidence>
<keyword evidence="6 13" id="KW-0175">Coiled coil</keyword>
<comment type="similarity">
    <text evidence="2">Belongs to the geminin family.</text>
</comment>
<comment type="subcellular location">
    <subcellularLocation>
        <location evidence="1">Nucleus</location>
    </subcellularLocation>
</comment>
<dbReference type="PANTHER" id="PTHR13372">
    <property type="entry name" value="GEMININ"/>
    <property type="match status" value="1"/>
</dbReference>
<feature type="region of interest" description="Disordered" evidence="14">
    <location>
        <begin position="1"/>
        <end position="71"/>
    </location>
</feature>
<keyword evidence="4" id="KW-0970">Cilium biogenesis/degradation</keyword>
<dbReference type="GO" id="GO:0007338">
    <property type="term" value="P:single fertilization"/>
    <property type="evidence" value="ECO:0007669"/>
    <property type="project" value="Ensembl"/>
</dbReference>
<evidence type="ECO:0000256" key="6">
    <source>
        <dbReference type="ARBA" id="ARBA00023054"/>
    </source>
</evidence>
<evidence type="ECO:0000313" key="15">
    <source>
        <dbReference type="Ensembl" id="ENSGALP00010019102.1"/>
    </source>
</evidence>
<dbReference type="Ensembl" id="ENSGALT00010032312.1">
    <property type="protein sequence ID" value="ENSGALP00010019102.1"/>
    <property type="gene ID" value="ENSGALG00010013421.1"/>
</dbReference>
<dbReference type="GO" id="GO:0044458">
    <property type="term" value="P:motile cilium assembly"/>
    <property type="evidence" value="ECO:0007669"/>
    <property type="project" value="Ensembl"/>
</dbReference>
<evidence type="ECO:0000256" key="5">
    <source>
        <dbReference type="ARBA" id="ARBA00023015"/>
    </source>
</evidence>
<dbReference type="GO" id="GO:0072520">
    <property type="term" value="P:seminiferous tubule development"/>
    <property type="evidence" value="ECO:0007669"/>
    <property type="project" value="Ensembl"/>
</dbReference>
<dbReference type="Gene3D" id="1.20.5.1180">
    <property type="entry name" value="Geminin coiled-coil domain"/>
    <property type="match status" value="1"/>
</dbReference>
<keyword evidence="9" id="KW-0539">Nucleus</keyword>
<evidence type="ECO:0000256" key="4">
    <source>
        <dbReference type="ARBA" id="ARBA00022794"/>
    </source>
</evidence>
<dbReference type="CDD" id="cd22590">
    <property type="entry name" value="McIdas_CC"/>
    <property type="match status" value="1"/>
</dbReference>
<gene>
    <name evidence="15" type="primary">MCIDAS</name>
</gene>
<feature type="coiled-coil region" evidence="13">
    <location>
        <begin position="167"/>
        <end position="215"/>
    </location>
</feature>
<dbReference type="GO" id="GO:0045786">
    <property type="term" value="P:negative regulation of cell cycle"/>
    <property type="evidence" value="ECO:0000318"/>
    <property type="project" value="GO_Central"/>
</dbReference>
<dbReference type="GO" id="GO:0007346">
    <property type="term" value="P:regulation of mitotic cell cycle"/>
    <property type="evidence" value="ECO:0007669"/>
    <property type="project" value="Ensembl"/>
</dbReference>